<dbReference type="Pfam" id="PF00013">
    <property type="entry name" value="KH_1"/>
    <property type="match status" value="4"/>
</dbReference>
<gene>
    <name evidence="5" type="primary">At4g18375_8</name>
    <name evidence="5" type="ORF">g.91477</name>
</gene>
<feature type="region of interest" description="Disordered" evidence="3">
    <location>
        <begin position="86"/>
        <end position="126"/>
    </location>
</feature>
<dbReference type="SMART" id="SM00322">
    <property type="entry name" value="KH"/>
    <property type="match status" value="4"/>
</dbReference>
<keyword evidence="2" id="KW-0694">RNA-binding</keyword>
<evidence type="ECO:0000259" key="4">
    <source>
        <dbReference type="SMART" id="SM00322"/>
    </source>
</evidence>
<sequence length="739" mass="79998">AAGFVEVYIRVPNPLKPAIAGNIMQDHHPKPVTRGSRSQNQPILPRNPNEALDAERGATHPRPRVSLGFHRRDLWCAASFSSQPRSPIPVKRAMGETGKRYRNARENDDRDGKSQNKRQNNKENPNNGELVVYRILCPDNVIGSVIGKGGKVINSLRQETHAKIKVVDPFPGANERVITIYCYVNEKDHMDVDEDDLEPLCPAQDALLKVHATIVNALANLGDSDKKRKEEARILVPASQTATIIGKSGATIKKLRSNTKANIKVIQKDPDDPTHACAMSFDNFVSVSGDEEAVKKALFAVSAIMYKFSPKEEISLDTTVQELPPSIIIPSDVPIFHAGGIFPTADAITPTPRSVPPVLGTTTNVPELHGYTDKVGTWSGYPSTFPIVSTYGGPSRSEELVVRVLCPSDKIGRVIGKGGSSIKYVRQASGAGVDIDDAKNESEERVITVTSTECADDQKSAAVEAVLLLQGKINDDDNETVVFRLLVPSKVIGCLIGKNGSIVNDMRKKTKATIRISKGEKPKCAGSDDELVEVQGEVSCVRDALVQIVLRLRDDALKDRDSGKTAHPVDSLYSSGHSVPSVLPSVPAVVPPASHLGYDQTVEAGTGLGVISSSSLYGFGSLQGGDNGYGHLPSYSSKPYGGLPSFIEMVIPANAVGKVMGKVGTNLANIRKLNQVTESLGCVIQMERELSGRWDSFRQGIWLCSLVAPFAVVLEDGLQPQRSLSFFFPNWWPVILSFH</sequence>
<protein>
    <submittedName>
        <fullName evidence="5">KH domain-containing protein At4g18375</fullName>
    </submittedName>
</protein>
<feature type="domain" description="K Homology" evidence="4">
    <location>
        <begin position="228"/>
        <end position="306"/>
    </location>
</feature>
<dbReference type="InterPro" id="IPR004088">
    <property type="entry name" value="KH_dom_type_1"/>
</dbReference>
<dbReference type="SUPFAM" id="SSF54791">
    <property type="entry name" value="Eukaryotic type KH-domain (KH-domain type I)"/>
    <property type="match status" value="4"/>
</dbReference>
<dbReference type="AlphaFoldDB" id="A0A1D1ZB15"/>
<proteinExistence type="predicted"/>
<dbReference type="Gene3D" id="3.30.1370.10">
    <property type="entry name" value="K Homology domain, type 1"/>
    <property type="match status" value="4"/>
</dbReference>
<feature type="domain" description="K Homology" evidence="4">
    <location>
        <begin position="398"/>
        <end position="471"/>
    </location>
</feature>
<dbReference type="InterPro" id="IPR036612">
    <property type="entry name" value="KH_dom_type_1_sf"/>
</dbReference>
<keyword evidence="1" id="KW-0677">Repeat</keyword>
<feature type="compositionally biased region" description="Basic and acidic residues" evidence="3">
    <location>
        <begin position="93"/>
        <end position="114"/>
    </location>
</feature>
<evidence type="ECO:0000256" key="3">
    <source>
        <dbReference type="SAM" id="MobiDB-lite"/>
    </source>
</evidence>
<dbReference type="CDD" id="cd22460">
    <property type="entry name" value="KH-I_PEPPER_rpt2_like"/>
    <property type="match status" value="1"/>
</dbReference>
<dbReference type="CDD" id="cd22459">
    <property type="entry name" value="KH-I_PEPPER_rpt1_like"/>
    <property type="match status" value="2"/>
</dbReference>
<feature type="domain" description="K Homology" evidence="4">
    <location>
        <begin position="129"/>
        <end position="202"/>
    </location>
</feature>
<dbReference type="GO" id="GO:0003723">
    <property type="term" value="F:RNA binding"/>
    <property type="evidence" value="ECO:0007669"/>
    <property type="project" value="UniProtKB-UniRule"/>
</dbReference>
<accession>A0A1D1ZB15</accession>
<dbReference type="PANTHER" id="PTHR10288">
    <property type="entry name" value="KH DOMAIN CONTAINING RNA BINDING PROTEIN"/>
    <property type="match status" value="1"/>
</dbReference>
<evidence type="ECO:0000256" key="1">
    <source>
        <dbReference type="ARBA" id="ARBA00022737"/>
    </source>
</evidence>
<reference evidence="5" key="1">
    <citation type="submission" date="2015-07" db="EMBL/GenBank/DDBJ databases">
        <title>Transcriptome Assembly of Anthurium amnicola.</title>
        <authorList>
            <person name="Suzuki J."/>
        </authorList>
    </citation>
    <scope>NUCLEOTIDE SEQUENCE</scope>
</reference>
<feature type="region of interest" description="Disordered" evidence="3">
    <location>
        <begin position="20"/>
        <end position="65"/>
    </location>
</feature>
<feature type="domain" description="K Homology" evidence="4">
    <location>
        <begin position="479"/>
        <end position="553"/>
    </location>
</feature>
<feature type="non-terminal residue" evidence="5">
    <location>
        <position position="1"/>
    </location>
</feature>
<evidence type="ECO:0000313" key="5">
    <source>
        <dbReference type="EMBL" id="JAT64083.1"/>
    </source>
</evidence>
<organism evidence="5">
    <name type="scientific">Anthurium amnicola</name>
    <dbReference type="NCBI Taxonomy" id="1678845"/>
    <lineage>
        <taxon>Eukaryota</taxon>
        <taxon>Viridiplantae</taxon>
        <taxon>Streptophyta</taxon>
        <taxon>Embryophyta</taxon>
        <taxon>Tracheophyta</taxon>
        <taxon>Spermatophyta</taxon>
        <taxon>Magnoliopsida</taxon>
        <taxon>Liliopsida</taxon>
        <taxon>Araceae</taxon>
        <taxon>Pothoideae</taxon>
        <taxon>Potheae</taxon>
        <taxon>Anthurium</taxon>
    </lineage>
</organism>
<dbReference type="EMBL" id="GDJX01003853">
    <property type="protein sequence ID" value="JAT64083.1"/>
    <property type="molecule type" value="Transcribed_RNA"/>
</dbReference>
<dbReference type="PROSITE" id="PS50084">
    <property type="entry name" value="KH_TYPE_1"/>
    <property type="match status" value="5"/>
</dbReference>
<dbReference type="InterPro" id="IPR004087">
    <property type="entry name" value="KH_dom"/>
</dbReference>
<name>A0A1D1ZB15_9ARAE</name>
<evidence type="ECO:0000256" key="2">
    <source>
        <dbReference type="PROSITE-ProRule" id="PRU00117"/>
    </source>
</evidence>